<keyword evidence="2" id="KW-0645">Protease</keyword>
<organism evidence="1 3">
    <name type="scientific">Nonlabens ulvanivorans</name>
    <name type="common">Persicivirga ulvanivorans</name>
    <dbReference type="NCBI Taxonomy" id="906888"/>
    <lineage>
        <taxon>Bacteria</taxon>
        <taxon>Pseudomonadati</taxon>
        <taxon>Bacteroidota</taxon>
        <taxon>Flavobacteriia</taxon>
        <taxon>Flavobacteriales</taxon>
        <taxon>Flavobacteriaceae</taxon>
        <taxon>Nonlabens</taxon>
    </lineage>
</organism>
<evidence type="ECO:0000313" key="2">
    <source>
        <dbReference type="EMBL" id="PRX14185.1"/>
    </source>
</evidence>
<dbReference type="InterPro" id="IPR011042">
    <property type="entry name" value="6-blade_b-propeller_TolB-like"/>
</dbReference>
<dbReference type="SUPFAM" id="SSF49452">
    <property type="entry name" value="Starch-binding domain-like"/>
    <property type="match status" value="1"/>
</dbReference>
<comment type="caution">
    <text evidence="1">The sequence shown here is derived from an EMBL/GenBank/DDBJ whole genome shotgun (WGS) entry which is preliminary data.</text>
</comment>
<name>A0A084JXB6_NONUL</name>
<evidence type="ECO:0000313" key="4">
    <source>
        <dbReference type="Proteomes" id="UP000239997"/>
    </source>
</evidence>
<proteinExistence type="predicted"/>
<dbReference type="Proteomes" id="UP000239997">
    <property type="component" value="Unassembled WGS sequence"/>
</dbReference>
<dbReference type="SUPFAM" id="SSF82171">
    <property type="entry name" value="DPP6 N-terminal domain-like"/>
    <property type="match status" value="1"/>
</dbReference>
<protein>
    <submittedName>
        <fullName evidence="2">Carboxypeptidase family protein</fullName>
    </submittedName>
</protein>
<reference evidence="2 4" key="2">
    <citation type="submission" date="2018-03" db="EMBL/GenBank/DDBJ databases">
        <title>Genomic Encyclopedia of Archaeal and Bacterial Type Strains, Phase II (KMG-II): from individual species to whole genera.</title>
        <authorList>
            <person name="Goeker M."/>
        </authorList>
    </citation>
    <scope>NUCLEOTIDE SEQUENCE [LARGE SCALE GENOMIC DNA]</scope>
    <source>
        <strain evidence="2 4">DSM 22727</strain>
    </source>
</reference>
<keyword evidence="2" id="KW-0121">Carboxypeptidase</keyword>
<dbReference type="Gene3D" id="2.120.10.30">
    <property type="entry name" value="TolB, C-terminal domain"/>
    <property type="match status" value="1"/>
</dbReference>
<gene>
    <name evidence="1" type="ORF">IL45_05185</name>
    <name evidence="2" type="ORF">LY02_01215</name>
</gene>
<dbReference type="EMBL" id="JPJI01000026">
    <property type="protein sequence ID" value="KEZ93600.1"/>
    <property type="molecule type" value="Genomic_DNA"/>
</dbReference>
<dbReference type="SUPFAM" id="SSF49265">
    <property type="entry name" value="Fibronectin type III"/>
    <property type="match status" value="1"/>
</dbReference>
<dbReference type="RefSeq" id="WP_051788657.1">
    <property type="nucleotide sequence ID" value="NZ_JPJI01000026.1"/>
</dbReference>
<dbReference type="Pfam" id="PF13620">
    <property type="entry name" value="CarboxypepD_reg"/>
    <property type="match status" value="1"/>
</dbReference>
<reference evidence="1 3" key="1">
    <citation type="submission" date="2014-07" db="EMBL/GenBank/DDBJ databases">
        <title>Draft genome sequence of Nonlabens ulvanivorans, an ulvan degrading bacterium.</title>
        <authorList>
            <person name="Kopel M."/>
            <person name="Helbert W."/>
            <person name="Henrissat B."/>
            <person name="Doniger T."/>
            <person name="Banin E."/>
        </authorList>
    </citation>
    <scope>NUCLEOTIDE SEQUENCE [LARGE SCALE GENOMIC DNA]</scope>
    <source>
        <strain evidence="1 3">PLR</strain>
    </source>
</reference>
<dbReference type="GO" id="GO:0004180">
    <property type="term" value="F:carboxypeptidase activity"/>
    <property type="evidence" value="ECO:0007669"/>
    <property type="project" value="UniProtKB-KW"/>
</dbReference>
<keyword evidence="4" id="KW-1185">Reference proteome</keyword>
<dbReference type="Proteomes" id="UP000028531">
    <property type="component" value="Unassembled WGS sequence"/>
</dbReference>
<dbReference type="InterPro" id="IPR036116">
    <property type="entry name" value="FN3_sf"/>
</dbReference>
<dbReference type="AlphaFoldDB" id="A0A084JXB6"/>
<accession>A0A084JXB6</accession>
<dbReference type="OrthoDB" id="9815657at2"/>
<dbReference type="InterPro" id="IPR013784">
    <property type="entry name" value="Carb-bd-like_fold"/>
</dbReference>
<evidence type="ECO:0000313" key="1">
    <source>
        <dbReference type="EMBL" id="KEZ93600.1"/>
    </source>
</evidence>
<evidence type="ECO:0000313" key="3">
    <source>
        <dbReference type="Proteomes" id="UP000028531"/>
    </source>
</evidence>
<dbReference type="Gene3D" id="2.60.40.1120">
    <property type="entry name" value="Carboxypeptidase-like, regulatory domain"/>
    <property type="match status" value="1"/>
</dbReference>
<dbReference type="PROSITE" id="PS51257">
    <property type="entry name" value="PROKAR_LIPOPROTEIN"/>
    <property type="match status" value="1"/>
</dbReference>
<dbReference type="InterPro" id="IPR013783">
    <property type="entry name" value="Ig-like_fold"/>
</dbReference>
<dbReference type="GO" id="GO:0030246">
    <property type="term" value="F:carbohydrate binding"/>
    <property type="evidence" value="ECO:0007669"/>
    <property type="project" value="InterPro"/>
</dbReference>
<dbReference type="Gene3D" id="2.60.40.10">
    <property type="entry name" value="Immunoglobulins"/>
    <property type="match status" value="1"/>
</dbReference>
<sequence length="490" mass="54010">MKLLQYIAGITILLLVIGCSEDKLQINGKGTLKGRVVAAETFLPQENVKISTNPNTNTVFTDADGLFEFELDNGQYSVQAEKDGFLTDFESATVEVDETVEIVFELQVETANNRAPDTPVLVSPADNEVDVSSNVTLEWLATDPEDDDLTFIVELRNTSDNTVEVFEDITEPMLDVTLDFGTTYLWQVRADDGINQTINSALFSFSTSDFPTNRFLYVRKVNGNNVIYSSDENGTEVALTTTTTNSWRPRVNRQANKIAFLRNVGAQVHVFTMELDGSQVQQVTSTVAVAGFNLDELDISWASNGSIIYYPSLDKLYTIQPSGAGLTQLYQTSNGNIITDVDVNEPRIAVKTNDFAGYNVEILILDMQATVVQTVLSGMPGAAGSIDLSADNSTILYSRDISGFENIAYRLLDSRLFVYNLNTLQELEVSFNKPAGTNDLDARFSPTEGLVICKNQDNDGNSAPIIQTLELTIADTREDLFTNAIMPDWE</sequence>
<keyword evidence="2" id="KW-0378">Hydrolase</keyword>
<dbReference type="EMBL" id="PVNA01000002">
    <property type="protein sequence ID" value="PRX14185.1"/>
    <property type="molecule type" value="Genomic_DNA"/>
</dbReference>